<keyword evidence="4" id="KW-1185">Reference proteome</keyword>
<evidence type="ECO:0000313" key="3">
    <source>
        <dbReference type="EMBL" id="PPQ82889.1"/>
    </source>
</evidence>
<feature type="transmembrane region" description="Helical" evidence="2">
    <location>
        <begin position="300"/>
        <end position="319"/>
    </location>
</feature>
<dbReference type="Proteomes" id="UP000283269">
    <property type="component" value="Unassembled WGS sequence"/>
</dbReference>
<protein>
    <recommendedName>
        <fullName evidence="5">Major facilitator superfamily (MFS) profile domain-containing protein</fullName>
    </recommendedName>
</protein>
<feature type="transmembrane region" description="Helical" evidence="2">
    <location>
        <begin position="363"/>
        <end position="384"/>
    </location>
</feature>
<dbReference type="PANTHER" id="PTHR11360:SF234">
    <property type="entry name" value="MFS-TYPE TRANSPORTER DBAD-RELATED"/>
    <property type="match status" value="1"/>
</dbReference>
<feature type="transmembrane region" description="Helical" evidence="2">
    <location>
        <begin position="48"/>
        <end position="68"/>
    </location>
</feature>
<dbReference type="InterPro" id="IPR050327">
    <property type="entry name" value="Proton-linked_MCT"/>
</dbReference>
<evidence type="ECO:0000256" key="1">
    <source>
        <dbReference type="SAM" id="MobiDB-lite"/>
    </source>
</evidence>
<dbReference type="Gene3D" id="1.20.1250.20">
    <property type="entry name" value="MFS general substrate transporter like domains"/>
    <property type="match status" value="1"/>
</dbReference>
<feature type="region of interest" description="Disordered" evidence="1">
    <location>
        <begin position="1"/>
        <end position="22"/>
    </location>
</feature>
<feature type="transmembrane region" description="Helical" evidence="2">
    <location>
        <begin position="206"/>
        <end position="228"/>
    </location>
</feature>
<feature type="transmembrane region" description="Helical" evidence="2">
    <location>
        <begin position="331"/>
        <end position="351"/>
    </location>
</feature>
<organism evidence="3 4">
    <name type="scientific">Psilocybe cyanescens</name>
    <dbReference type="NCBI Taxonomy" id="93625"/>
    <lineage>
        <taxon>Eukaryota</taxon>
        <taxon>Fungi</taxon>
        <taxon>Dikarya</taxon>
        <taxon>Basidiomycota</taxon>
        <taxon>Agaricomycotina</taxon>
        <taxon>Agaricomycetes</taxon>
        <taxon>Agaricomycetidae</taxon>
        <taxon>Agaricales</taxon>
        <taxon>Agaricineae</taxon>
        <taxon>Strophariaceae</taxon>
        <taxon>Psilocybe</taxon>
    </lineage>
</organism>
<dbReference type="STRING" id="93625.A0A409WWP4"/>
<gene>
    <name evidence="3" type="ORF">CVT25_009676</name>
</gene>
<dbReference type="OrthoDB" id="6499973at2759"/>
<keyword evidence="2" id="KW-0812">Transmembrane</keyword>
<sequence>MHDHSTLDISSGTESEKHEVNSHVVPVDDTLDLEDIYVEGKSRAWSTVIGACLIQFCAVGVLSSFGVFQEFFTTSWLTSQSASTISWIGSIQIFLEYVISPLGGELLDRGYFRITVVTGCTLFLFCLFMLSFAAQNHYYQAVSFILHAIFSHRWDPVDIIIPGDRDGTGDRASVPAYIGRVNPTFSTQSGIRDVSLNYMFHGNIGFAWGVRIISLVTLVFFVLGILLMSMPKPAPQISSSPALPPAAAVRASWTAVLKDARDDWPYILVLCQGFIMSLGTFVPPTYVQLFAETHGTSKQASFYALAVLNFSGVFGRIIPNYLGDKFGVLNVYIPCLATTANGMYLPLINSLSTGSADHLWKRCGISLIPPAIAALIGLPITGSILGPNFIWWRGILFASMTMLVATILVIAAKILFDRKNALALEKKLAIGQPQVVDVKHEI</sequence>
<dbReference type="InParanoid" id="A0A409WWP4"/>
<dbReference type="InterPro" id="IPR036259">
    <property type="entry name" value="MFS_trans_sf"/>
</dbReference>
<keyword evidence="2" id="KW-1133">Transmembrane helix</keyword>
<evidence type="ECO:0000256" key="2">
    <source>
        <dbReference type="SAM" id="Phobius"/>
    </source>
</evidence>
<reference evidence="3 4" key="1">
    <citation type="journal article" date="2018" name="Evol. Lett.">
        <title>Horizontal gene cluster transfer increased hallucinogenic mushroom diversity.</title>
        <authorList>
            <person name="Reynolds H.T."/>
            <person name="Vijayakumar V."/>
            <person name="Gluck-Thaler E."/>
            <person name="Korotkin H.B."/>
            <person name="Matheny P.B."/>
            <person name="Slot J.C."/>
        </authorList>
    </citation>
    <scope>NUCLEOTIDE SEQUENCE [LARGE SCALE GENOMIC DNA]</scope>
    <source>
        <strain evidence="3 4">2631</strain>
    </source>
</reference>
<dbReference type="PANTHER" id="PTHR11360">
    <property type="entry name" value="MONOCARBOXYLATE TRANSPORTER"/>
    <property type="match status" value="1"/>
</dbReference>
<keyword evidence="2" id="KW-0472">Membrane</keyword>
<evidence type="ECO:0008006" key="5">
    <source>
        <dbReference type="Google" id="ProtNLM"/>
    </source>
</evidence>
<evidence type="ECO:0000313" key="4">
    <source>
        <dbReference type="Proteomes" id="UP000283269"/>
    </source>
</evidence>
<dbReference type="SUPFAM" id="SSF103473">
    <property type="entry name" value="MFS general substrate transporter"/>
    <property type="match status" value="1"/>
</dbReference>
<feature type="transmembrane region" description="Helical" evidence="2">
    <location>
        <begin position="111"/>
        <end position="134"/>
    </location>
</feature>
<dbReference type="AlphaFoldDB" id="A0A409WWP4"/>
<accession>A0A409WWP4</accession>
<comment type="caution">
    <text evidence="3">The sequence shown here is derived from an EMBL/GenBank/DDBJ whole genome shotgun (WGS) entry which is preliminary data.</text>
</comment>
<feature type="transmembrane region" description="Helical" evidence="2">
    <location>
        <begin position="390"/>
        <end position="416"/>
    </location>
</feature>
<proteinExistence type="predicted"/>
<name>A0A409WWP4_PSICY</name>
<dbReference type="EMBL" id="NHYD01003085">
    <property type="protein sequence ID" value="PPQ82889.1"/>
    <property type="molecule type" value="Genomic_DNA"/>
</dbReference>